<evidence type="ECO:0000256" key="8">
    <source>
        <dbReference type="SAM" id="MobiDB-lite"/>
    </source>
</evidence>
<keyword evidence="6 9" id="KW-1133">Transmembrane helix</keyword>
<feature type="transmembrane region" description="Helical" evidence="9">
    <location>
        <begin position="41"/>
        <end position="62"/>
    </location>
</feature>
<evidence type="ECO:0000256" key="2">
    <source>
        <dbReference type="ARBA" id="ARBA00004477"/>
    </source>
</evidence>
<evidence type="ECO:0000256" key="3">
    <source>
        <dbReference type="ARBA" id="ARBA00010425"/>
    </source>
</evidence>
<name>A0AA40E5G7_9PEZI</name>
<dbReference type="PANTHER" id="PTHR11132">
    <property type="entry name" value="SOLUTE CARRIER FAMILY 35"/>
    <property type="match status" value="1"/>
</dbReference>
<keyword evidence="12" id="KW-1185">Reference proteome</keyword>
<feature type="transmembrane region" description="Helical" evidence="9">
    <location>
        <begin position="166"/>
        <end position="182"/>
    </location>
</feature>
<feature type="transmembrane region" description="Helical" evidence="9">
    <location>
        <begin position="226"/>
        <end position="244"/>
    </location>
</feature>
<comment type="subunit">
    <text evidence="4">Homooligomer.</text>
</comment>
<reference evidence="11" key="1">
    <citation type="submission" date="2023-06" db="EMBL/GenBank/DDBJ databases">
        <title>Genome-scale phylogeny and comparative genomics of the fungal order Sordariales.</title>
        <authorList>
            <consortium name="Lawrence Berkeley National Laboratory"/>
            <person name="Hensen N."/>
            <person name="Bonometti L."/>
            <person name="Westerberg I."/>
            <person name="Brannstrom I.O."/>
            <person name="Guillou S."/>
            <person name="Cros-Aarteil S."/>
            <person name="Calhoun S."/>
            <person name="Haridas S."/>
            <person name="Kuo A."/>
            <person name="Mondo S."/>
            <person name="Pangilinan J."/>
            <person name="Riley R."/>
            <person name="LaButti K."/>
            <person name="Andreopoulos B."/>
            <person name="Lipzen A."/>
            <person name="Chen C."/>
            <person name="Yanf M."/>
            <person name="Daum C."/>
            <person name="Ng V."/>
            <person name="Clum A."/>
            <person name="Steindorff A."/>
            <person name="Ohm R."/>
            <person name="Martin F."/>
            <person name="Silar P."/>
            <person name="Natvig D."/>
            <person name="Lalanne C."/>
            <person name="Gautier V."/>
            <person name="Ament-velasquez S.L."/>
            <person name="Kruys A."/>
            <person name="Hutchinson M.I."/>
            <person name="Powell A.J."/>
            <person name="Barry K."/>
            <person name="Miller A.N."/>
            <person name="Grigoriev I.V."/>
            <person name="Debuchy R."/>
            <person name="Gladieux P."/>
            <person name="Thoren M.H."/>
            <person name="Johannesson H."/>
        </authorList>
    </citation>
    <scope>NUCLEOTIDE SEQUENCE</scope>
    <source>
        <strain evidence="11">SMH2392-1A</strain>
    </source>
</reference>
<evidence type="ECO:0000313" key="12">
    <source>
        <dbReference type="Proteomes" id="UP001172101"/>
    </source>
</evidence>
<comment type="similarity">
    <text evidence="3">Belongs to the TPT transporter family. SLC35D subfamily.</text>
</comment>
<dbReference type="Proteomes" id="UP001172101">
    <property type="component" value="Unassembled WGS sequence"/>
</dbReference>
<feature type="transmembrane region" description="Helical" evidence="9">
    <location>
        <begin position="188"/>
        <end position="206"/>
    </location>
</feature>
<dbReference type="Pfam" id="PF03151">
    <property type="entry name" value="TPT"/>
    <property type="match status" value="1"/>
</dbReference>
<comment type="caution">
    <text evidence="11">The sequence shown here is derived from an EMBL/GenBank/DDBJ whole genome shotgun (WGS) entry which is preliminary data.</text>
</comment>
<keyword evidence="5 9" id="KW-0812">Transmembrane</keyword>
<proteinExistence type="inferred from homology"/>
<dbReference type="GeneID" id="85317269"/>
<feature type="transmembrane region" description="Helical" evidence="9">
    <location>
        <begin position="285"/>
        <end position="307"/>
    </location>
</feature>
<dbReference type="InterPro" id="IPR004853">
    <property type="entry name" value="Sugar_P_trans_dom"/>
</dbReference>
<dbReference type="InterPro" id="IPR050186">
    <property type="entry name" value="TPT_transporter"/>
</dbReference>
<dbReference type="AlphaFoldDB" id="A0AA40E5G7"/>
<evidence type="ECO:0000259" key="10">
    <source>
        <dbReference type="Pfam" id="PF03151"/>
    </source>
</evidence>
<keyword evidence="7 9" id="KW-0472">Membrane</keyword>
<feature type="region of interest" description="Disordered" evidence="8">
    <location>
        <begin position="1"/>
        <end position="25"/>
    </location>
</feature>
<organism evidence="11 12">
    <name type="scientific">Lasiosphaeria miniovina</name>
    <dbReference type="NCBI Taxonomy" id="1954250"/>
    <lineage>
        <taxon>Eukaryota</taxon>
        <taxon>Fungi</taxon>
        <taxon>Dikarya</taxon>
        <taxon>Ascomycota</taxon>
        <taxon>Pezizomycotina</taxon>
        <taxon>Sordariomycetes</taxon>
        <taxon>Sordariomycetidae</taxon>
        <taxon>Sordariales</taxon>
        <taxon>Lasiosphaeriaceae</taxon>
        <taxon>Lasiosphaeria</taxon>
    </lineage>
</organism>
<gene>
    <name evidence="11" type="ORF">B0T26DRAFT_254126</name>
</gene>
<dbReference type="GO" id="GO:0005789">
    <property type="term" value="C:endoplasmic reticulum membrane"/>
    <property type="evidence" value="ECO:0007669"/>
    <property type="project" value="UniProtKB-SubCell"/>
</dbReference>
<feature type="transmembrane region" description="Helical" evidence="9">
    <location>
        <begin position="313"/>
        <end position="331"/>
    </location>
</feature>
<dbReference type="RefSeq" id="XP_060299107.1">
    <property type="nucleotide sequence ID" value="XM_060433999.1"/>
</dbReference>
<evidence type="ECO:0000313" key="11">
    <source>
        <dbReference type="EMBL" id="KAK0723183.1"/>
    </source>
</evidence>
<evidence type="ECO:0000256" key="9">
    <source>
        <dbReference type="SAM" id="Phobius"/>
    </source>
</evidence>
<sequence>MGVDEKTRASGEGPRESNGAILPTVNPSAEKAQPAKSSLHPAFYVTIWITLSSSVILFNKWILSTLGFDYPIILTTYHLVFATIMTQLLARYTTLLDGRKSVKMTGRVYLRAIVPIGFFFSLSLICGNLTYLYLSVAFIQMLKATTPVAVLIASWSLGVSTPNYKVFLNVLVIVVGVIIASVGEIKFVWIGVIFQIGGIIFEALRLTMVQRLLSSAEFKMDPLVSLYYFAPVCAAMNFSVALFLEVPRITMDEVYGVGLFTLFLNGLCAFLLNVSVVFLIGKTSVLVLTLCGVLKDVMLVAASMLIWGTQVTGLQFFGYSIALGGMIYYKLGYETLKNYAGEAGRQWADFGNRQPILRRLATITLVLLTLFVLLGGLAPTYAPGMDAAMDAALSEAKSKIIGKQ</sequence>
<comment type="subcellular location">
    <subcellularLocation>
        <location evidence="2">Endoplasmic reticulum membrane</location>
        <topology evidence="2">Multi-pass membrane protein</topology>
    </subcellularLocation>
</comment>
<feature type="domain" description="Sugar phosphate transporter" evidence="10">
    <location>
        <begin position="42"/>
        <end position="329"/>
    </location>
</feature>
<feature type="transmembrane region" description="Helical" evidence="9">
    <location>
        <begin position="68"/>
        <end position="88"/>
    </location>
</feature>
<evidence type="ECO:0000256" key="6">
    <source>
        <dbReference type="ARBA" id="ARBA00022989"/>
    </source>
</evidence>
<feature type="transmembrane region" description="Helical" evidence="9">
    <location>
        <begin position="256"/>
        <end position="278"/>
    </location>
</feature>
<feature type="transmembrane region" description="Helical" evidence="9">
    <location>
        <begin position="131"/>
        <end position="154"/>
    </location>
</feature>
<protein>
    <submittedName>
        <fullName evidence="11">Triose-phosphate transporter</fullName>
    </submittedName>
</protein>
<feature type="transmembrane region" description="Helical" evidence="9">
    <location>
        <begin position="108"/>
        <end position="125"/>
    </location>
</feature>
<evidence type="ECO:0000256" key="5">
    <source>
        <dbReference type="ARBA" id="ARBA00022692"/>
    </source>
</evidence>
<feature type="compositionally biased region" description="Basic and acidic residues" evidence="8">
    <location>
        <begin position="1"/>
        <end position="15"/>
    </location>
</feature>
<evidence type="ECO:0000256" key="7">
    <source>
        <dbReference type="ARBA" id="ARBA00023136"/>
    </source>
</evidence>
<feature type="transmembrane region" description="Helical" evidence="9">
    <location>
        <begin position="360"/>
        <end position="382"/>
    </location>
</feature>
<dbReference type="EMBL" id="JAUIRO010000003">
    <property type="protein sequence ID" value="KAK0723183.1"/>
    <property type="molecule type" value="Genomic_DNA"/>
</dbReference>
<evidence type="ECO:0000256" key="1">
    <source>
        <dbReference type="ARBA" id="ARBA00003420"/>
    </source>
</evidence>
<evidence type="ECO:0000256" key="4">
    <source>
        <dbReference type="ARBA" id="ARBA00011182"/>
    </source>
</evidence>
<comment type="function">
    <text evidence="1">Involved in the import of GDP-mannose from the cytoplasm into the Golgi lumen.</text>
</comment>
<accession>A0AA40E5G7</accession>